<dbReference type="EMBL" id="KY888882">
    <property type="protein sequence ID" value="ARQ94990.1"/>
    <property type="molecule type" value="Genomic_DNA"/>
</dbReference>
<organism evidence="1 2">
    <name type="scientific">Bacillus phage Flapjack</name>
    <dbReference type="NCBI Taxonomy" id="1983465"/>
    <lineage>
        <taxon>Viruses</taxon>
        <taxon>Duplodnaviria</taxon>
        <taxon>Heunggongvirae</taxon>
        <taxon>Uroviricota</taxon>
        <taxon>Caudoviricetes</taxon>
        <taxon>Herelleviridae</taxon>
        <taxon>Bastillevirinae</taxon>
        <taxon>Bequatrovirus</taxon>
        <taxon>Bequatrovirus spock</taxon>
    </lineage>
</organism>
<evidence type="ECO:0000313" key="1">
    <source>
        <dbReference type="EMBL" id="ARQ94990.1"/>
    </source>
</evidence>
<evidence type="ECO:0000313" key="2">
    <source>
        <dbReference type="Proteomes" id="UP000222741"/>
    </source>
</evidence>
<dbReference type="Proteomes" id="UP000222741">
    <property type="component" value="Segment"/>
</dbReference>
<protein>
    <submittedName>
        <fullName evidence="1">Uncharacterized protein</fullName>
    </submittedName>
</protein>
<proteinExistence type="predicted"/>
<accession>A0A1X9SG39</accession>
<name>A0A1X9SG39_9CAUD</name>
<reference evidence="2" key="1">
    <citation type="submission" date="2017-04" db="EMBL/GenBank/DDBJ databases">
        <authorList>
            <person name="Abille Z."/>
            <person name="Afsharjavan R."/>
            <person name="Alms C.E."/>
            <person name="Anil A."/>
            <person name="Azuma E.A."/>
            <person name="Boateng D."/>
            <person name="Bowden K.V."/>
            <person name="Bui Q."/>
            <person name="Callaghan K.D."/>
            <person name="Canova P.N."/>
            <person name="Carter A.-G.V."/>
            <person name="Carty B."/>
            <person name="Choudhary A."/>
            <person name="Chugh K."/>
            <person name="Clark C.B."/>
            <person name="Clark J."/>
            <person name="Cortez R."/>
            <person name="Dalwadi R.M."/>
            <person name="Daou G."/>
            <person name="Das M."/>
            <person name="Dasari S."/>
            <person name="Davis E.H."/>
            <person name="Defreitas N."/>
            <person name="Demirji J."/>
            <person name="Endres C."/>
            <person name="Fakhar S."/>
            <person name="Feeley N."/>
            <person name="Flores D.C."/>
            <person name="Fowler A.R."/>
            <person name="George T."/>
            <person name="Greis H.L."/>
            <person name="Groleau D.L."/>
            <person name="Gulati J.K."/>
            <person name="Guzman W."/>
            <person name="Hallworth A.N."/>
            <person name="Hariri A."/>
            <person name="Haya V.N."/>
            <person name="Hoffman A.K."/>
            <person name="Horne B."/>
            <person name="Howard T."/>
            <person name="Iglesia A.J."/>
            <person name="Ijezie O.D."/>
            <person name="Incognito N.A."/>
            <person name="Inen J.A."/>
            <person name="Jaiswal A."/>
            <person name="Jezek R.A."/>
            <person name="Kawa A.C."/>
            <person name="Khan F."/>
            <person name="Khin A.C."/>
            <person name="Knapo J."/>
            <person name="Kong A.S."/>
            <person name="Le B.Q."/>
            <person name="Le Q.M."/>
            <person name="Le T.-H.M."/>
            <person name="Lee M."/>
            <person name="Lockwood J.L."/>
            <person name="Loto-Rojas G.S."/>
            <person name="Mantzavinos A."/>
            <person name="Martinez D.R."/>
            <person name="Meadows A.R."/>
            <person name="Mehr S."/>
            <person name="Mellon M.N."/>
            <person name="Memon S."/>
            <person name="Miller B."/>
            <person name="Min S."/>
            <person name="Mitchell L.M."/>
            <person name="Mohamed I.R."/>
            <person name="Mohammed F.O."/>
            <person name="More S."/>
            <person name="Muntaha S."/>
            <person name="Nadeem I."/>
            <person name="Ndjeumen-Njinguet A.S."/>
            <person name="Ng P."/>
            <person name="Ngu V.E."/>
            <person name="Nguyen B.N."/>
            <person name="OHern C.T."/>
            <person name="Oboh U.S."/>
            <person name="Pagano C.W."/>
            <person name="Panakal P.R."/>
            <person name="Park D.A."/>
            <person name="Parsana D."/>
            <person name="Patel P."/>
            <person name="Patel V.S."/>
            <person name="Patwardhan V.M."/>
            <person name="Pawar S.D."/>
            <person name="Payne V.R."/>
            <person name="Petricel I.M."/>
            <person name="Phillips C."/>
            <person name="Puglisi K.M."/>
            <person name="Ramaprasad G."/>
            <person name="Raza A.S."/>
            <person name="Rivera-Oven A.G."/>
            <person name="Robins E."/>
            <person name="Roeun D.C."/>
            <person name="Rostovtseva N."/>
            <person name="Sadat M."/>
            <person name="Seas A."/>
            <person name="So E.J."/>
            <person name="Sogbesan C."/>
            <person name="Strumsky L.A."/>
            <person name="Sun J.L."/>
            <person name="Sutherland H.J."/>
            <person name="Tchakounte I."/>
            <person name="Tewell J.R."/>
            <person name="Thapa D.J."/>
            <person name="Tkach Y."/>
            <person name="Tran C.D."/>
            <person name="Tran V."/>
            <person name="Vithayathil T."/>
            <person name="Vivekanandan A."/>
            <person name="Wang S.R."/>
            <person name="White E."/>
            <person name="Yang A.L."/>
            <person name="Ye D.T."/>
            <person name="Yirenkyi M."/>
            <person name="Zarb J.S."/>
            <person name="Zhang S."/>
            <person name="Zhou M.T."/>
            <person name="Cao A."/>
            <person name="Nguyen K.M."/>
            <person name="Patel K."/>
            <person name="Patel P."/>
            <person name="Pennington E."/>
            <person name="Sendze O."/>
            <person name="Zahangir S."/>
            <person name="Correa-Mendez M."/>
            <person name="Fabian M.F."/>
            <person name="Liu S."/>
            <person name="Jethmalani Y."/>
            <person name="Nunn R."/>
            <person name="Prakash A."/>
            <person name="Louise T."/>
            <person name="Russell D.A."/>
            <person name="Hatfull G.F."/>
            <person name="Erill I."/>
            <person name="Caruso S.M."/>
        </authorList>
    </citation>
    <scope>NUCLEOTIDE SEQUENCE [LARGE SCALE GENOMIC DNA]</scope>
</reference>
<gene>
    <name evidence="1" type="ORF">FLAPJACK_76</name>
</gene>
<sequence length="292" mass="33529">MYMFTNNERGNQYQHNNEKLINVEDIEKLRLEDYGLTVDAIKMNHFGITVTDPRTGEYMPDAFYQSKIEQAVAQAEKKLDIVILPRYNSEHHDYYRNDFESFMFIRPTQRPIMQVEKVTLEYGGGTVFDYPTKWWRVYKLEGHLEMLPTLMLSESGQNMNLAQAYSGYPMIAGIPHLVGNNYAPQMFHVEYVAGMLPPKRRGVSQPWEMHPDLWTLIIKIALKEVFQQWGRLIVGAGIASMDISIDGISQHIDTTQSAMYGGASADIMQLDRDIQELVDGLKSYYGVNLGII</sequence>